<name>A0A433UX54_9CYAN</name>
<sequence length="164" mass="18442">MPIVMLDSHPLSLVSHPSSKAEALNCKNRVKQLINHKVFVVTPEIIDYELRRVLIYANKVEGIENLNKLGDMGIVYAPITTAVMPKASELWGWARKTGQQTANADKIDVDVILAAQSIILSQETGEYSIIPTSNVSDLRRYTDARRWEDITVEYCFNPQPSKSQ</sequence>
<comment type="caution">
    <text evidence="1">The sequence shown here is derived from an EMBL/GenBank/DDBJ whole genome shotgun (WGS) entry which is preliminary data.</text>
</comment>
<organism evidence="1 2">
    <name type="scientific">Dulcicalothrix desertica PCC 7102</name>
    <dbReference type="NCBI Taxonomy" id="232991"/>
    <lineage>
        <taxon>Bacteria</taxon>
        <taxon>Bacillati</taxon>
        <taxon>Cyanobacteriota</taxon>
        <taxon>Cyanophyceae</taxon>
        <taxon>Nostocales</taxon>
        <taxon>Calotrichaceae</taxon>
        <taxon>Dulcicalothrix</taxon>
    </lineage>
</organism>
<protein>
    <recommendedName>
        <fullName evidence="3">PIN domain-containing protein</fullName>
    </recommendedName>
</protein>
<keyword evidence="2" id="KW-1185">Reference proteome</keyword>
<dbReference type="SUPFAM" id="SSF88723">
    <property type="entry name" value="PIN domain-like"/>
    <property type="match status" value="1"/>
</dbReference>
<evidence type="ECO:0008006" key="3">
    <source>
        <dbReference type="Google" id="ProtNLM"/>
    </source>
</evidence>
<dbReference type="AlphaFoldDB" id="A0A433UX54"/>
<dbReference type="OrthoDB" id="461957at2"/>
<dbReference type="EMBL" id="RSCL01000029">
    <property type="protein sequence ID" value="RUS98464.1"/>
    <property type="molecule type" value="Genomic_DNA"/>
</dbReference>
<accession>A0A433UX54</accession>
<evidence type="ECO:0000313" key="1">
    <source>
        <dbReference type="EMBL" id="RUS98464.1"/>
    </source>
</evidence>
<reference evidence="1" key="1">
    <citation type="submission" date="2018-12" db="EMBL/GenBank/DDBJ databases">
        <authorList>
            <person name="Will S."/>
            <person name="Neumann-Schaal M."/>
            <person name="Henke P."/>
        </authorList>
    </citation>
    <scope>NUCLEOTIDE SEQUENCE</scope>
    <source>
        <strain evidence="1">PCC 7102</strain>
    </source>
</reference>
<gene>
    <name evidence="1" type="ORF">DSM106972_080930</name>
</gene>
<dbReference type="InterPro" id="IPR029060">
    <property type="entry name" value="PIN-like_dom_sf"/>
</dbReference>
<dbReference type="Gene3D" id="3.40.50.1010">
    <property type="entry name" value="5'-nuclease"/>
    <property type="match status" value="1"/>
</dbReference>
<dbReference type="Proteomes" id="UP000271624">
    <property type="component" value="Unassembled WGS sequence"/>
</dbReference>
<proteinExistence type="predicted"/>
<reference evidence="1" key="2">
    <citation type="journal article" date="2019" name="Genome Biol. Evol.">
        <title>Day and night: Metabolic profiles and evolutionary relationships of six axenic non-marine cyanobacteria.</title>
        <authorList>
            <person name="Will S.E."/>
            <person name="Henke P."/>
            <person name="Boedeker C."/>
            <person name="Huang S."/>
            <person name="Brinkmann H."/>
            <person name="Rohde M."/>
            <person name="Jarek M."/>
            <person name="Friedl T."/>
            <person name="Seufert S."/>
            <person name="Schumacher M."/>
            <person name="Overmann J."/>
            <person name="Neumann-Schaal M."/>
            <person name="Petersen J."/>
        </authorList>
    </citation>
    <scope>NUCLEOTIDE SEQUENCE [LARGE SCALE GENOMIC DNA]</scope>
    <source>
        <strain evidence="1">PCC 7102</strain>
    </source>
</reference>
<evidence type="ECO:0000313" key="2">
    <source>
        <dbReference type="Proteomes" id="UP000271624"/>
    </source>
</evidence>
<dbReference type="RefSeq" id="WP_127086149.1">
    <property type="nucleotide sequence ID" value="NZ_RSCL01000029.1"/>
</dbReference>